<evidence type="ECO:0000313" key="3">
    <source>
        <dbReference type="Proteomes" id="UP000604481"/>
    </source>
</evidence>
<dbReference type="SUPFAM" id="SSF55729">
    <property type="entry name" value="Acyl-CoA N-acyltransferases (Nat)"/>
    <property type="match status" value="2"/>
</dbReference>
<comment type="caution">
    <text evidence="2">The sequence shown here is derived from an EMBL/GenBank/DDBJ whole genome shotgun (WGS) entry which is preliminary data.</text>
</comment>
<dbReference type="Proteomes" id="UP000604481">
    <property type="component" value="Unassembled WGS sequence"/>
</dbReference>
<dbReference type="InterPro" id="IPR051531">
    <property type="entry name" value="N-acetyltransferase"/>
</dbReference>
<accession>A0A8J7K0N0</accession>
<evidence type="ECO:0000259" key="1">
    <source>
        <dbReference type="PROSITE" id="PS51186"/>
    </source>
</evidence>
<organism evidence="2 3">
    <name type="scientific">Chitinilyticum piscinae</name>
    <dbReference type="NCBI Taxonomy" id="2866724"/>
    <lineage>
        <taxon>Bacteria</taxon>
        <taxon>Pseudomonadati</taxon>
        <taxon>Pseudomonadota</taxon>
        <taxon>Betaproteobacteria</taxon>
        <taxon>Neisseriales</taxon>
        <taxon>Chitinibacteraceae</taxon>
        <taxon>Chitinilyticum</taxon>
    </lineage>
</organism>
<dbReference type="Gene3D" id="2.160.20.80">
    <property type="entry name" value="E3 ubiquitin-protein ligase SopA"/>
    <property type="match status" value="1"/>
</dbReference>
<dbReference type="GO" id="GO:0016747">
    <property type="term" value="F:acyltransferase activity, transferring groups other than amino-acyl groups"/>
    <property type="evidence" value="ECO:0007669"/>
    <property type="project" value="InterPro"/>
</dbReference>
<reference evidence="2 3" key="1">
    <citation type="submission" date="2020-10" db="EMBL/GenBank/DDBJ databases">
        <title>The genome sequence of Chitinilyticum litopenaei 4Y14.</title>
        <authorList>
            <person name="Liu Y."/>
        </authorList>
    </citation>
    <scope>NUCLEOTIDE SEQUENCE [LARGE SCALE GENOMIC DNA]</scope>
    <source>
        <strain evidence="2 3">4Y14</strain>
    </source>
</reference>
<dbReference type="PANTHER" id="PTHR43792">
    <property type="entry name" value="GNAT FAMILY, PUTATIVE (AFU_ORTHOLOGUE AFUA_3G00765)-RELATED-RELATED"/>
    <property type="match status" value="1"/>
</dbReference>
<keyword evidence="3" id="KW-1185">Reference proteome</keyword>
<dbReference type="AlphaFoldDB" id="A0A8J7K0N0"/>
<dbReference type="EMBL" id="JADFUA010000001">
    <property type="protein sequence ID" value="MBE9608171.1"/>
    <property type="molecule type" value="Genomic_DNA"/>
</dbReference>
<proteinExistence type="predicted"/>
<name>A0A8J7K0N0_9NEIS</name>
<protein>
    <submittedName>
        <fullName evidence="2">GNAT family N-acetyltransferase</fullName>
    </submittedName>
</protein>
<dbReference type="Gene3D" id="3.40.630.30">
    <property type="match status" value="2"/>
</dbReference>
<dbReference type="Pfam" id="PF13302">
    <property type="entry name" value="Acetyltransf_3"/>
    <property type="match status" value="1"/>
</dbReference>
<sequence>MLPDLTTARLTLRRFTPADLDALHALTSLPEIHALLPDWQMPRAALARYLADWQCWYGDWQDALSGWFYAITLTQTGELIGWIGLWEKPGLGLPWPELTYALAPAWRGQGLASEAAGAACAALFARCPGLAAIAAIALDANPASQALLARCGFLPRGRARLPQEAEDYALFILPRPDLLTAFPLQLRPAGQADVLALAGIQQAAFADHYRRWGPWNPLDGDEAGTGGRGSPELIRYQLRATQYSCIEAGGVLLGGVAYSGPFAGLAYMDDLYVDPALGRRGIGLAALALLEQTVPEAWQWELGTSAASEDNARFYRRCGYEETGCEAGFRYFRKTLGGPTAAANVQRGSAESGALWHDCWLENAVFSNCALPGLQLNNASLVDARLHNVNATGLCIGDARLARLELCHGSWGGAHLHDLARGWNNDPEPVTLERCDLGGARLHDCDLRDASISGGQLDGLMIDGVPYAELLAAWLAREPPHADRQSLPL</sequence>
<gene>
    <name evidence="2" type="ORF">INR99_02305</name>
</gene>
<feature type="domain" description="N-acetyltransferase" evidence="1">
    <location>
        <begin position="10"/>
        <end position="176"/>
    </location>
</feature>
<dbReference type="PANTHER" id="PTHR43792:SF1">
    <property type="entry name" value="N-ACETYLTRANSFERASE DOMAIN-CONTAINING PROTEIN"/>
    <property type="match status" value="1"/>
</dbReference>
<dbReference type="InterPro" id="IPR001646">
    <property type="entry name" value="5peptide_repeat"/>
</dbReference>
<dbReference type="InterPro" id="IPR000182">
    <property type="entry name" value="GNAT_dom"/>
</dbReference>
<evidence type="ECO:0000313" key="2">
    <source>
        <dbReference type="EMBL" id="MBE9608171.1"/>
    </source>
</evidence>
<dbReference type="RefSeq" id="WP_194114670.1">
    <property type="nucleotide sequence ID" value="NZ_JADFUA010000001.1"/>
</dbReference>
<dbReference type="PROSITE" id="PS51186">
    <property type="entry name" value="GNAT"/>
    <property type="match status" value="2"/>
</dbReference>
<dbReference type="CDD" id="cd04301">
    <property type="entry name" value="NAT_SF"/>
    <property type="match status" value="1"/>
</dbReference>
<dbReference type="Pfam" id="PF00805">
    <property type="entry name" value="Pentapeptide"/>
    <property type="match status" value="2"/>
</dbReference>
<dbReference type="SUPFAM" id="SSF141571">
    <property type="entry name" value="Pentapeptide repeat-like"/>
    <property type="match status" value="1"/>
</dbReference>
<dbReference type="Pfam" id="PF00583">
    <property type="entry name" value="Acetyltransf_1"/>
    <property type="match status" value="1"/>
</dbReference>
<dbReference type="InterPro" id="IPR016181">
    <property type="entry name" value="Acyl_CoA_acyltransferase"/>
</dbReference>
<feature type="domain" description="N-acetyltransferase" evidence="1">
    <location>
        <begin position="184"/>
        <end position="337"/>
    </location>
</feature>